<dbReference type="PANTHER" id="PTHR37928">
    <property type="entry name" value="CFEM DOMAIN PROTEIN (AFU_ORTHOLOGUE AFUA_6G14090)"/>
    <property type="match status" value="1"/>
</dbReference>
<keyword evidence="6" id="KW-0349">Heme</keyword>
<protein>
    <submittedName>
        <fullName evidence="17">Predicted protein</fullName>
    </submittedName>
</protein>
<dbReference type="GO" id="GO:0005886">
    <property type="term" value="C:plasma membrane"/>
    <property type="evidence" value="ECO:0007669"/>
    <property type="project" value="UniProtKB-SubCell"/>
</dbReference>
<evidence type="ECO:0000256" key="10">
    <source>
        <dbReference type="ARBA" id="ARBA00023136"/>
    </source>
</evidence>
<name>B0DMG7_LACBS</name>
<evidence type="ECO:0000256" key="5">
    <source>
        <dbReference type="ARBA" id="ARBA00022525"/>
    </source>
</evidence>
<evidence type="ECO:0000256" key="11">
    <source>
        <dbReference type="ARBA" id="ARBA00023157"/>
    </source>
</evidence>
<feature type="compositionally biased region" description="Polar residues" evidence="14">
    <location>
        <begin position="151"/>
        <end position="167"/>
    </location>
</feature>
<evidence type="ECO:0000256" key="2">
    <source>
        <dbReference type="ARBA" id="ARBA00004613"/>
    </source>
</evidence>
<proteinExistence type="inferred from homology"/>
<evidence type="ECO:0000256" key="4">
    <source>
        <dbReference type="ARBA" id="ARBA00022475"/>
    </source>
</evidence>
<evidence type="ECO:0000256" key="1">
    <source>
        <dbReference type="ARBA" id="ARBA00004609"/>
    </source>
</evidence>
<keyword evidence="8 15" id="KW-0732">Signal</keyword>
<dbReference type="InterPro" id="IPR051735">
    <property type="entry name" value="CFEM_domain"/>
</dbReference>
<dbReference type="RefSeq" id="XP_001885176.1">
    <property type="nucleotide sequence ID" value="XM_001885141.1"/>
</dbReference>
<feature type="compositionally biased region" description="Low complexity" evidence="14">
    <location>
        <begin position="119"/>
        <end position="137"/>
    </location>
</feature>
<keyword evidence="12" id="KW-0325">Glycoprotein</keyword>
<feature type="signal peptide" evidence="15">
    <location>
        <begin position="1"/>
        <end position="20"/>
    </location>
</feature>
<feature type="domain" description="CFEM" evidence="16">
    <location>
        <begin position="8"/>
        <end position="118"/>
    </location>
</feature>
<keyword evidence="10" id="KW-0472">Membrane</keyword>
<dbReference type="GO" id="GO:0005576">
    <property type="term" value="C:extracellular region"/>
    <property type="evidence" value="ECO:0007669"/>
    <property type="project" value="UniProtKB-SubCell"/>
</dbReference>
<evidence type="ECO:0000256" key="12">
    <source>
        <dbReference type="ARBA" id="ARBA00023180"/>
    </source>
</evidence>
<feature type="chain" id="PRO_5002749345" evidence="15">
    <location>
        <begin position="21"/>
        <end position="192"/>
    </location>
</feature>
<reference evidence="17 18" key="1">
    <citation type="journal article" date="2008" name="Nature">
        <title>The genome of Laccaria bicolor provides insights into mycorrhizal symbiosis.</title>
        <authorList>
            <person name="Martin F."/>
            <person name="Aerts A."/>
            <person name="Ahren D."/>
            <person name="Brun A."/>
            <person name="Danchin E.G.J."/>
            <person name="Duchaussoy F."/>
            <person name="Gibon J."/>
            <person name="Kohler A."/>
            <person name="Lindquist E."/>
            <person name="Pereda V."/>
            <person name="Salamov A."/>
            <person name="Shapiro H.J."/>
            <person name="Wuyts J."/>
            <person name="Blaudez D."/>
            <person name="Buee M."/>
            <person name="Brokstein P."/>
            <person name="Canbaeck B."/>
            <person name="Cohen D."/>
            <person name="Courty P.E."/>
            <person name="Coutinho P.M."/>
            <person name="Delaruelle C."/>
            <person name="Detter J.C."/>
            <person name="Deveau A."/>
            <person name="DiFazio S."/>
            <person name="Duplessis S."/>
            <person name="Fraissinet-Tachet L."/>
            <person name="Lucic E."/>
            <person name="Frey-Klett P."/>
            <person name="Fourrey C."/>
            <person name="Feussner I."/>
            <person name="Gay G."/>
            <person name="Grimwood J."/>
            <person name="Hoegger P.J."/>
            <person name="Jain P."/>
            <person name="Kilaru S."/>
            <person name="Labbe J."/>
            <person name="Lin Y.C."/>
            <person name="Legue V."/>
            <person name="Le Tacon F."/>
            <person name="Marmeisse R."/>
            <person name="Melayah D."/>
            <person name="Montanini B."/>
            <person name="Muratet M."/>
            <person name="Nehls U."/>
            <person name="Niculita-Hirzel H."/>
            <person name="Oudot-Le Secq M.P."/>
            <person name="Peter M."/>
            <person name="Quesneville H."/>
            <person name="Rajashekar B."/>
            <person name="Reich M."/>
            <person name="Rouhier N."/>
            <person name="Schmutz J."/>
            <person name="Yin T."/>
            <person name="Chalot M."/>
            <person name="Henrissat B."/>
            <person name="Kuees U."/>
            <person name="Lucas S."/>
            <person name="Van de Peer Y."/>
            <person name="Podila G.K."/>
            <person name="Polle A."/>
            <person name="Pukkila P.J."/>
            <person name="Richardson P.M."/>
            <person name="Rouze P."/>
            <person name="Sanders I.R."/>
            <person name="Stajich J.E."/>
            <person name="Tunlid A."/>
            <person name="Tuskan G."/>
            <person name="Grigoriev I.V."/>
        </authorList>
    </citation>
    <scope>NUCLEOTIDE SEQUENCE [LARGE SCALE GENOMIC DNA]</scope>
    <source>
        <strain evidence="18">S238N-H82 / ATCC MYA-4686</strain>
    </source>
</reference>
<dbReference type="KEGG" id="lbc:LACBIDRAFT_330785"/>
<keyword evidence="11" id="KW-1015">Disulfide bond</keyword>
<dbReference type="HOGENOM" id="CLU_063084_3_0_1"/>
<dbReference type="InParanoid" id="B0DMG7"/>
<evidence type="ECO:0000259" key="16">
    <source>
        <dbReference type="PROSITE" id="PS52012"/>
    </source>
</evidence>
<evidence type="ECO:0000256" key="3">
    <source>
        <dbReference type="ARBA" id="ARBA00010031"/>
    </source>
</evidence>
<dbReference type="STRING" id="486041.B0DMG7"/>
<evidence type="ECO:0000256" key="8">
    <source>
        <dbReference type="ARBA" id="ARBA00022729"/>
    </source>
</evidence>
<evidence type="ECO:0000256" key="14">
    <source>
        <dbReference type="SAM" id="MobiDB-lite"/>
    </source>
</evidence>
<evidence type="ECO:0000256" key="15">
    <source>
        <dbReference type="SAM" id="SignalP"/>
    </source>
</evidence>
<dbReference type="EMBL" id="DS547119">
    <property type="protein sequence ID" value="EDR04285.1"/>
    <property type="molecule type" value="Genomic_DNA"/>
</dbReference>
<evidence type="ECO:0000313" key="17">
    <source>
        <dbReference type="EMBL" id="EDR04285.1"/>
    </source>
</evidence>
<dbReference type="PANTHER" id="PTHR37928:SF2">
    <property type="entry name" value="GPI ANCHORED CFEM DOMAIN PROTEIN (AFU_ORTHOLOGUE AFUA_6G10580)"/>
    <property type="match status" value="1"/>
</dbReference>
<dbReference type="InterPro" id="IPR008427">
    <property type="entry name" value="Extracellular_membr_CFEM_dom"/>
</dbReference>
<sequence>MRFPLILLATSLSSALESVASNILGLRQTVPALPTCSYPCFVNPNLGGCAATNYVCLCNNQEYLTSTSTCILQHCSGADLTTTYRISQATCLAVGVTLTIPGLPSSTVAVATAASAQSSTSSQAAGPTTSGSQPPTTIKSNDAGAPPSPTAPQNTVDASTTTTIPLSHNGASSSRVDILAGVAALALNACLL</sequence>
<keyword evidence="4" id="KW-1003">Cell membrane</keyword>
<evidence type="ECO:0000256" key="9">
    <source>
        <dbReference type="ARBA" id="ARBA00023004"/>
    </source>
</evidence>
<keyword evidence="9" id="KW-0408">Iron</keyword>
<comment type="subcellular location">
    <subcellularLocation>
        <location evidence="1">Cell membrane</location>
        <topology evidence="1">Lipid-anchor</topology>
        <topology evidence="1">GPI-anchor</topology>
    </subcellularLocation>
    <subcellularLocation>
        <location evidence="2">Secreted</location>
    </subcellularLocation>
</comment>
<organism evidence="18">
    <name type="scientific">Laccaria bicolor (strain S238N-H82 / ATCC MYA-4686)</name>
    <name type="common">Bicoloured deceiver</name>
    <name type="synonym">Laccaria laccata var. bicolor</name>
    <dbReference type="NCBI Taxonomy" id="486041"/>
    <lineage>
        <taxon>Eukaryota</taxon>
        <taxon>Fungi</taxon>
        <taxon>Dikarya</taxon>
        <taxon>Basidiomycota</taxon>
        <taxon>Agaricomycotina</taxon>
        <taxon>Agaricomycetes</taxon>
        <taxon>Agaricomycetidae</taxon>
        <taxon>Agaricales</taxon>
        <taxon>Agaricineae</taxon>
        <taxon>Hydnangiaceae</taxon>
        <taxon>Laccaria</taxon>
    </lineage>
</organism>
<comment type="similarity">
    <text evidence="3">Belongs to the RBT5 family.</text>
</comment>
<keyword evidence="18" id="KW-1185">Reference proteome</keyword>
<evidence type="ECO:0000256" key="6">
    <source>
        <dbReference type="ARBA" id="ARBA00022617"/>
    </source>
</evidence>
<dbReference type="GeneID" id="6080800"/>
<keyword evidence="7" id="KW-0479">Metal-binding</keyword>
<dbReference type="AlphaFoldDB" id="B0DMG7"/>
<keyword evidence="13" id="KW-0449">Lipoprotein</keyword>
<feature type="region of interest" description="Disordered" evidence="14">
    <location>
        <begin position="119"/>
        <end position="167"/>
    </location>
</feature>
<evidence type="ECO:0000256" key="13">
    <source>
        <dbReference type="ARBA" id="ARBA00023288"/>
    </source>
</evidence>
<dbReference type="Proteomes" id="UP000001194">
    <property type="component" value="Unassembled WGS sequence"/>
</dbReference>
<evidence type="ECO:0000256" key="7">
    <source>
        <dbReference type="ARBA" id="ARBA00022723"/>
    </source>
</evidence>
<dbReference type="PROSITE" id="PS52012">
    <property type="entry name" value="CFEM"/>
    <property type="match status" value="1"/>
</dbReference>
<dbReference type="GO" id="GO:0046872">
    <property type="term" value="F:metal ion binding"/>
    <property type="evidence" value="ECO:0007669"/>
    <property type="project" value="UniProtKB-KW"/>
</dbReference>
<evidence type="ECO:0000313" key="18">
    <source>
        <dbReference type="Proteomes" id="UP000001194"/>
    </source>
</evidence>
<gene>
    <name evidence="17" type="ORF">LACBIDRAFT_330785</name>
</gene>
<dbReference type="Pfam" id="PF05730">
    <property type="entry name" value="CFEM"/>
    <property type="match status" value="1"/>
</dbReference>
<keyword evidence="5" id="KW-0964">Secreted</keyword>
<dbReference type="OrthoDB" id="3065412at2759"/>
<accession>B0DMG7</accession>